<name>A0AAR2LNV2_PYGNA</name>
<dbReference type="Ensembl" id="ENSPNAT00000062377.1">
    <property type="protein sequence ID" value="ENSPNAP00000076006.1"/>
    <property type="gene ID" value="ENSPNAG00000031038.1"/>
</dbReference>
<accession>A0AAR2LNV2</accession>
<reference evidence="2 3" key="1">
    <citation type="submission" date="2020-10" db="EMBL/GenBank/DDBJ databases">
        <title>Pygocentrus nattereri (red-bellied piranha) genome, fPygNat1, primary haplotype.</title>
        <authorList>
            <person name="Myers G."/>
            <person name="Meyer A."/>
            <person name="Karagic N."/>
            <person name="Pippel M."/>
            <person name="Winkler S."/>
            <person name="Tracey A."/>
            <person name="Wood J."/>
            <person name="Formenti G."/>
            <person name="Howe K."/>
            <person name="Fedrigo O."/>
            <person name="Jarvis E.D."/>
        </authorList>
    </citation>
    <scope>NUCLEOTIDE SEQUENCE [LARGE SCALE GENOMIC DNA]</scope>
</reference>
<dbReference type="AlphaFoldDB" id="A0AAR2LNV2"/>
<keyword evidence="3" id="KW-1185">Reference proteome</keyword>
<dbReference type="FunFam" id="2.60.40.10:FF:000022">
    <property type="entry name" value="Cardiac titin"/>
    <property type="match status" value="1"/>
</dbReference>
<dbReference type="PANTHER" id="PTHR47633">
    <property type="entry name" value="IMMUNOGLOBULIN"/>
    <property type="match status" value="1"/>
</dbReference>
<evidence type="ECO:0000313" key="3">
    <source>
        <dbReference type="Proteomes" id="UP001501920"/>
    </source>
</evidence>
<dbReference type="InterPro" id="IPR036179">
    <property type="entry name" value="Ig-like_dom_sf"/>
</dbReference>
<dbReference type="SUPFAM" id="SSF48726">
    <property type="entry name" value="Immunoglobulin"/>
    <property type="match status" value="1"/>
</dbReference>
<reference evidence="2" key="3">
    <citation type="submission" date="2025-09" db="UniProtKB">
        <authorList>
            <consortium name="Ensembl"/>
        </authorList>
    </citation>
    <scope>IDENTIFICATION</scope>
</reference>
<dbReference type="Gene3D" id="2.60.40.10">
    <property type="entry name" value="Immunoglobulins"/>
    <property type="match status" value="1"/>
</dbReference>
<evidence type="ECO:0000259" key="1">
    <source>
        <dbReference type="PROSITE" id="PS50835"/>
    </source>
</evidence>
<dbReference type="PROSITE" id="PS50835">
    <property type="entry name" value="IG_LIKE"/>
    <property type="match status" value="1"/>
</dbReference>
<protein>
    <recommendedName>
        <fullName evidence="1">Ig-like domain-containing protein</fullName>
    </recommendedName>
</protein>
<proteinExistence type="predicted"/>
<dbReference type="InterPro" id="IPR013098">
    <property type="entry name" value="Ig_I-set"/>
</dbReference>
<dbReference type="InterPro" id="IPR007110">
    <property type="entry name" value="Ig-like_dom"/>
</dbReference>
<dbReference type="InterPro" id="IPR013783">
    <property type="entry name" value="Ig-like_fold"/>
</dbReference>
<dbReference type="SMART" id="SM00408">
    <property type="entry name" value="IGc2"/>
    <property type="match status" value="1"/>
</dbReference>
<dbReference type="Pfam" id="PF07679">
    <property type="entry name" value="I-set"/>
    <property type="match status" value="1"/>
</dbReference>
<organism evidence="2 3">
    <name type="scientific">Pygocentrus nattereri</name>
    <name type="common">Red-bellied piranha</name>
    <dbReference type="NCBI Taxonomy" id="42514"/>
    <lineage>
        <taxon>Eukaryota</taxon>
        <taxon>Metazoa</taxon>
        <taxon>Chordata</taxon>
        <taxon>Craniata</taxon>
        <taxon>Vertebrata</taxon>
        <taxon>Euteleostomi</taxon>
        <taxon>Actinopterygii</taxon>
        <taxon>Neopterygii</taxon>
        <taxon>Teleostei</taxon>
        <taxon>Ostariophysi</taxon>
        <taxon>Characiformes</taxon>
        <taxon>Characoidei</taxon>
        <taxon>Pygocentrus</taxon>
    </lineage>
</organism>
<dbReference type="GeneTree" id="ENSGT00940000177386"/>
<dbReference type="InterPro" id="IPR003598">
    <property type="entry name" value="Ig_sub2"/>
</dbReference>
<dbReference type="Proteomes" id="UP001501920">
    <property type="component" value="Chromosome 6"/>
</dbReference>
<dbReference type="PANTHER" id="PTHR47633:SF4">
    <property type="entry name" value="MYOPALLADIN ISOFORM X1"/>
    <property type="match status" value="1"/>
</dbReference>
<sequence>SYKGKTRRRIHMRGLPPVFKRKIQDLEANVGSSAKFECETEDAPDVTFKWFKSDSEIRQSDKYRIISRYTTSSLELLTSTKADGGEYTCLASNRHGSDSCSANLNITGKLNGFLLFKALHASNRWYSHVQFRYHCCRETLICKGFGHIKCSCGHLECVVDNCEYCLKMANNHTIQWIINTQK</sequence>
<evidence type="ECO:0000313" key="2">
    <source>
        <dbReference type="Ensembl" id="ENSPNAP00000076006.1"/>
    </source>
</evidence>
<dbReference type="SMART" id="SM00409">
    <property type="entry name" value="IG"/>
    <property type="match status" value="1"/>
</dbReference>
<dbReference type="InterPro" id="IPR003599">
    <property type="entry name" value="Ig_sub"/>
</dbReference>
<reference evidence="2" key="2">
    <citation type="submission" date="2025-08" db="UniProtKB">
        <authorList>
            <consortium name="Ensembl"/>
        </authorList>
    </citation>
    <scope>IDENTIFICATION</scope>
</reference>
<feature type="domain" description="Ig-like" evidence="1">
    <location>
        <begin position="16"/>
        <end position="107"/>
    </location>
</feature>